<dbReference type="EMBL" id="JH930470">
    <property type="protein sequence ID" value="EKM57710.1"/>
    <property type="molecule type" value="Genomic_DNA"/>
</dbReference>
<feature type="transmembrane region" description="Helical" evidence="6">
    <location>
        <begin position="192"/>
        <end position="211"/>
    </location>
</feature>
<feature type="transmembrane region" description="Helical" evidence="6">
    <location>
        <begin position="276"/>
        <end position="301"/>
    </location>
</feature>
<dbReference type="Pfam" id="PF13520">
    <property type="entry name" value="AA_permease_2"/>
    <property type="match status" value="1"/>
</dbReference>
<evidence type="ECO:0000256" key="4">
    <source>
        <dbReference type="ARBA" id="ARBA00022989"/>
    </source>
</evidence>
<evidence type="ECO:0000313" key="8">
    <source>
        <dbReference type="Proteomes" id="UP000008370"/>
    </source>
</evidence>
<evidence type="ECO:0000256" key="2">
    <source>
        <dbReference type="ARBA" id="ARBA00022448"/>
    </source>
</evidence>
<accession>K5WEJ0</accession>
<evidence type="ECO:0000256" key="3">
    <source>
        <dbReference type="ARBA" id="ARBA00022692"/>
    </source>
</evidence>
<keyword evidence="4 6" id="KW-1133">Transmembrane helix</keyword>
<feature type="transmembrane region" description="Helical" evidence="6">
    <location>
        <begin position="486"/>
        <end position="504"/>
    </location>
</feature>
<dbReference type="KEGG" id="pco:PHACADRAFT_90968"/>
<dbReference type="InterPro" id="IPR002293">
    <property type="entry name" value="AA/rel_permease1"/>
</dbReference>
<dbReference type="PANTHER" id="PTHR45649:SF4">
    <property type="entry name" value="TRANSPORTER, PUTATIVE (EUROFUNG)-RELATED"/>
    <property type="match status" value="1"/>
</dbReference>
<evidence type="ECO:0000313" key="7">
    <source>
        <dbReference type="EMBL" id="EKM57710.1"/>
    </source>
</evidence>
<gene>
    <name evidence="7" type="ORF">PHACADRAFT_90968</name>
</gene>
<evidence type="ECO:0000256" key="6">
    <source>
        <dbReference type="SAM" id="Phobius"/>
    </source>
</evidence>
<dbReference type="HOGENOM" id="CLU_004495_6_1_1"/>
<comment type="subcellular location">
    <subcellularLocation>
        <location evidence="1">Membrane</location>
        <topology evidence="1">Multi-pass membrane protein</topology>
    </subcellularLocation>
</comment>
<evidence type="ECO:0000256" key="1">
    <source>
        <dbReference type="ARBA" id="ARBA00004141"/>
    </source>
</evidence>
<feature type="transmembrane region" description="Helical" evidence="6">
    <location>
        <begin position="401"/>
        <end position="423"/>
    </location>
</feature>
<dbReference type="Proteomes" id="UP000008370">
    <property type="component" value="Unassembled WGS sequence"/>
</dbReference>
<dbReference type="AlphaFoldDB" id="K5WEJ0"/>
<dbReference type="RefSeq" id="XP_007393056.1">
    <property type="nucleotide sequence ID" value="XM_007392994.1"/>
</dbReference>
<keyword evidence="2" id="KW-0813">Transport</keyword>
<feature type="transmembrane region" description="Helical" evidence="6">
    <location>
        <begin position="165"/>
        <end position="185"/>
    </location>
</feature>
<sequence length="540" mass="58635">MTIEANDLSDTVAHVNANDQRDMQRMGKKQEFSRSFRFVTSIAFTSCVMGTWELILTTSTPALIAGGTAGLFWSTIWGYIGQAFIVLSLAEMSSMAPTAGGQYHWVSEFAPRKHQKILSYTSGWLSTLSWQAQVTVNCFLCAQVVQAMIVLNGPNYVPERWHTTLISICFAVCIGAFNIYAVRWLAILEGMFAILHFIVFIPLVAAMWALAPAKQSARTALLDFQDNGTGWGPAVATLVGQVTAMFTLVGSDAAAHMAEEIQDASKVVPRSMWWSFLANVPPTLIVLVTFCFCLGDTASAIDSATGFPVIDMYSRMTPTPAGALGLTFITLVLLTIIGASAQASTSRQTFAFARDNGLPFSSYIGAVHPKYKVPANAIILNVVFTTILSLINIGSTAAFNAFLSVGVVALMATYSISIACVLLKRLRGEPLVRTRWTFFEDGPEGRGGSFGEYGVLVNGVALAYSLWSFFWSFWPAMKHVTPAGMNWAIVIFGAIMILAAVTYVSHAHRVYDGPVAKIMASEQADVDAVSEEKEDEMLKS</sequence>
<dbReference type="PIRSF" id="PIRSF006060">
    <property type="entry name" value="AA_transporter"/>
    <property type="match status" value="1"/>
</dbReference>
<feature type="transmembrane region" description="Helical" evidence="6">
    <location>
        <begin position="35"/>
        <end position="56"/>
    </location>
</feature>
<keyword evidence="3 6" id="KW-0812">Transmembrane</keyword>
<keyword evidence="5 6" id="KW-0472">Membrane</keyword>
<organism evidence="7 8">
    <name type="scientific">Phanerochaete carnosa (strain HHB-10118-sp)</name>
    <name type="common">White-rot fungus</name>
    <name type="synonym">Peniophora carnosa</name>
    <dbReference type="NCBI Taxonomy" id="650164"/>
    <lineage>
        <taxon>Eukaryota</taxon>
        <taxon>Fungi</taxon>
        <taxon>Dikarya</taxon>
        <taxon>Basidiomycota</taxon>
        <taxon>Agaricomycotina</taxon>
        <taxon>Agaricomycetes</taxon>
        <taxon>Polyporales</taxon>
        <taxon>Phanerochaetaceae</taxon>
        <taxon>Phanerochaete</taxon>
    </lineage>
</organism>
<feature type="transmembrane region" description="Helical" evidence="6">
    <location>
        <begin position="321"/>
        <end position="341"/>
    </location>
</feature>
<dbReference type="GO" id="GO:0016020">
    <property type="term" value="C:membrane"/>
    <property type="evidence" value="ECO:0007669"/>
    <property type="project" value="UniProtKB-SubCell"/>
</dbReference>
<dbReference type="OrthoDB" id="3900342at2759"/>
<feature type="transmembrane region" description="Helical" evidence="6">
    <location>
        <begin position="62"/>
        <end position="87"/>
    </location>
</feature>
<dbReference type="GO" id="GO:0022857">
    <property type="term" value="F:transmembrane transporter activity"/>
    <property type="evidence" value="ECO:0007669"/>
    <property type="project" value="InterPro"/>
</dbReference>
<reference evidence="7 8" key="1">
    <citation type="journal article" date="2012" name="BMC Genomics">
        <title>Comparative genomics of the white-rot fungi, Phanerochaete carnosa and P. chrysosporium, to elucidate the genetic basis of the distinct wood types they colonize.</title>
        <authorList>
            <person name="Suzuki H."/>
            <person name="MacDonald J."/>
            <person name="Syed K."/>
            <person name="Salamov A."/>
            <person name="Hori C."/>
            <person name="Aerts A."/>
            <person name="Henrissat B."/>
            <person name="Wiebenga A."/>
            <person name="vanKuyk P.A."/>
            <person name="Barry K."/>
            <person name="Lindquist E."/>
            <person name="LaButti K."/>
            <person name="Lapidus A."/>
            <person name="Lucas S."/>
            <person name="Coutinho P."/>
            <person name="Gong Y."/>
            <person name="Samejima M."/>
            <person name="Mahadevan R."/>
            <person name="Abou-Zaid M."/>
            <person name="de Vries R.P."/>
            <person name="Igarashi K."/>
            <person name="Yadav J.S."/>
            <person name="Grigoriev I.V."/>
            <person name="Master E.R."/>
        </authorList>
    </citation>
    <scope>NUCLEOTIDE SEQUENCE [LARGE SCALE GENOMIC DNA]</scope>
    <source>
        <strain evidence="7 8">HHB-10118-sp</strain>
    </source>
</reference>
<name>K5WEJ0_PHACS</name>
<dbReference type="Gene3D" id="1.20.1740.10">
    <property type="entry name" value="Amino acid/polyamine transporter I"/>
    <property type="match status" value="1"/>
</dbReference>
<dbReference type="PANTHER" id="PTHR45649">
    <property type="entry name" value="AMINO-ACID PERMEASE BAT1"/>
    <property type="match status" value="1"/>
</dbReference>
<feature type="transmembrane region" description="Helical" evidence="6">
    <location>
        <begin position="378"/>
        <end position="395"/>
    </location>
</feature>
<dbReference type="InParanoid" id="K5WEJ0"/>
<evidence type="ECO:0008006" key="9">
    <source>
        <dbReference type="Google" id="ProtNLM"/>
    </source>
</evidence>
<dbReference type="GeneID" id="18920713"/>
<evidence type="ECO:0000256" key="5">
    <source>
        <dbReference type="ARBA" id="ARBA00023136"/>
    </source>
</evidence>
<feature type="transmembrane region" description="Helical" evidence="6">
    <location>
        <begin position="455"/>
        <end position="474"/>
    </location>
</feature>
<protein>
    <recommendedName>
        <fullName evidence="9">Amino acid permease/ SLC12A domain-containing protein</fullName>
    </recommendedName>
</protein>
<proteinExistence type="predicted"/>
<keyword evidence="8" id="KW-1185">Reference proteome</keyword>